<accession>A0ABR9ASI8</accession>
<evidence type="ECO:0000313" key="2">
    <source>
        <dbReference type="Proteomes" id="UP000634529"/>
    </source>
</evidence>
<evidence type="ECO:0000313" key="1">
    <source>
        <dbReference type="EMBL" id="MBD8496841.1"/>
    </source>
</evidence>
<reference evidence="1 2" key="1">
    <citation type="submission" date="2020-09" db="EMBL/GenBank/DDBJ databases">
        <title>Paenibacillus sp. CAU 1523 isolated from sand of Haeundae Beach.</title>
        <authorList>
            <person name="Kim W."/>
        </authorList>
    </citation>
    <scope>NUCLEOTIDE SEQUENCE [LARGE SCALE GENOMIC DNA]</scope>
    <source>
        <strain evidence="1 2">CAU 1523</strain>
    </source>
</reference>
<keyword evidence="2" id="KW-1185">Reference proteome</keyword>
<dbReference type="Proteomes" id="UP000634529">
    <property type="component" value="Unassembled WGS sequence"/>
</dbReference>
<comment type="caution">
    <text evidence="1">The sequence shown here is derived from an EMBL/GenBank/DDBJ whole genome shotgun (WGS) entry which is preliminary data.</text>
</comment>
<sequence length="264" mass="30492">MLRNRGCTIWKRNIIVGIVLLLLLELVGCDAPFSQKPEEVLTRAISGMAGKDQFFFEGIGELKVGEGQLKTKTIRFQGEVHNHRSTRMKMTRQEYAETTPQRWNPIRLLTDIRTSHKQVSYVDSTVAAAGNDLDSSPSEADRPKILVRVDLDPDEAKRVFGERMLEEFDTAVVPSRIWSQGKEERSEAEQQALQSLLYNQVESYRNCFIQMLQESEVKASYYVWIDRKSQLPHRIEGQMDVVYKEQGIPYREAIRTTAKFTQFR</sequence>
<name>A0ABR9ASI8_9BACL</name>
<protein>
    <submittedName>
        <fullName evidence="1">Uncharacterized protein</fullName>
    </submittedName>
</protein>
<dbReference type="RefSeq" id="WP_192023329.1">
    <property type="nucleotide sequence ID" value="NZ_JACYTN010000001.1"/>
</dbReference>
<dbReference type="EMBL" id="JACYTN010000001">
    <property type="protein sequence ID" value="MBD8496841.1"/>
    <property type="molecule type" value="Genomic_DNA"/>
</dbReference>
<proteinExistence type="predicted"/>
<gene>
    <name evidence="1" type="ORF">IFO66_00840</name>
</gene>
<organism evidence="1 2">
    <name type="scientific">Paenibacillus arenosi</name>
    <dbReference type="NCBI Taxonomy" id="2774142"/>
    <lineage>
        <taxon>Bacteria</taxon>
        <taxon>Bacillati</taxon>
        <taxon>Bacillota</taxon>
        <taxon>Bacilli</taxon>
        <taxon>Bacillales</taxon>
        <taxon>Paenibacillaceae</taxon>
        <taxon>Paenibacillus</taxon>
    </lineage>
</organism>